<dbReference type="PANTHER" id="PTHR46662">
    <property type="entry name" value="DI-GLUCOSE BINDING PROTEIN WITH LEUCINE-RICH REPEAT DOMAIN-CONTAINING PROTEIN"/>
    <property type="match status" value="1"/>
</dbReference>
<evidence type="ECO:0000313" key="13">
    <source>
        <dbReference type="EMBL" id="KAH0468524.1"/>
    </source>
</evidence>
<evidence type="ECO:0000256" key="5">
    <source>
        <dbReference type="ARBA" id="ARBA00022729"/>
    </source>
</evidence>
<name>A0AAV7H444_DENCH</name>
<keyword evidence="10" id="KW-0325">Glycoprotein</keyword>
<gene>
    <name evidence="13" type="ORF">IEQ34_003557</name>
</gene>
<keyword evidence="9" id="KW-0675">Receptor</keyword>
<keyword evidence="2" id="KW-1003">Cell membrane</keyword>
<keyword evidence="6" id="KW-0677">Repeat</keyword>
<feature type="chain" id="PRO_5043563509" description="Disease resistance R13L4/SHOC-2-like LRR domain-containing protein" evidence="11">
    <location>
        <begin position="21"/>
        <end position="543"/>
    </location>
</feature>
<evidence type="ECO:0000256" key="3">
    <source>
        <dbReference type="ARBA" id="ARBA00022614"/>
    </source>
</evidence>
<evidence type="ECO:0000313" key="14">
    <source>
        <dbReference type="Proteomes" id="UP000775213"/>
    </source>
</evidence>
<dbReference type="EMBL" id="JAGFBR010000004">
    <property type="protein sequence ID" value="KAH0468524.1"/>
    <property type="molecule type" value="Genomic_DNA"/>
</dbReference>
<keyword evidence="4" id="KW-0812">Transmembrane</keyword>
<dbReference type="FunFam" id="3.80.10.10:FF:000299">
    <property type="entry name" value="Piriformospora indica-insensitive protein 2"/>
    <property type="match status" value="1"/>
</dbReference>
<dbReference type="GO" id="GO:0051606">
    <property type="term" value="P:detection of stimulus"/>
    <property type="evidence" value="ECO:0007669"/>
    <property type="project" value="UniProtKB-ARBA"/>
</dbReference>
<evidence type="ECO:0000256" key="4">
    <source>
        <dbReference type="ARBA" id="ARBA00022692"/>
    </source>
</evidence>
<dbReference type="Gene3D" id="3.80.10.10">
    <property type="entry name" value="Ribonuclease Inhibitor"/>
    <property type="match status" value="3"/>
</dbReference>
<keyword evidence="7" id="KW-1133">Transmembrane helix</keyword>
<keyword evidence="8" id="KW-0472">Membrane</keyword>
<evidence type="ECO:0000256" key="7">
    <source>
        <dbReference type="ARBA" id="ARBA00022989"/>
    </source>
</evidence>
<organism evidence="13 14">
    <name type="scientific">Dendrobium chrysotoxum</name>
    <name type="common">Orchid</name>
    <dbReference type="NCBI Taxonomy" id="161865"/>
    <lineage>
        <taxon>Eukaryota</taxon>
        <taxon>Viridiplantae</taxon>
        <taxon>Streptophyta</taxon>
        <taxon>Embryophyta</taxon>
        <taxon>Tracheophyta</taxon>
        <taxon>Spermatophyta</taxon>
        <taxon>Magnoliopsida</taxon>
        <taxon>Liliopsida</taxon>
        <taxon>Asparagales</taxon>
        <taxon>Orchidaceae</taxon>
        <taxon>Epidendroideae</taxon>
        <taxon>Malaxideae</taxon>
        <taxon>Dendrobiinae</taxon>
        <taxon>Dendrobium</taxon>
    </lineage>
</organism>
<keyword evidence="3" id="KW-0433">Leucine-rich repeat</keyword>
<dbReference type="FunFam" id="3.80.10.10:FF:000470">
    <property type="entry name" value="LRR receptor-like serine/threonine-protein kinase RPK2"/>
    <property type="match status" value="1"/>
</dbReference>
<dbReference type="GO" id="GO:0051707">
    <property type="term" value="P:response to other organism"/>
    <property type="evidence" value="ECO:0007669"/>
    <property type="project" value="UniProtKB-ARBA"/>
</dbReference>
<sequence length="543" mass="59848">MMEHTLCGTILVLIPTLILCGLDPLMMEHALCGTILVSNPNLILYGEQGFLPTRSSRLLFLKESILMRGAIPVQAIILLLLCFRVLSQSDGSTAPMEEKEKEALYLMIQGFVGKWWNGSGLYPDPCGWTSIQGVSCDLFENGLWYVTTVNIGPILDNSLRCSNNAEFSSYLFELSHLRSFSIFNCFSSPFHKKTIIPSQSWNKLSSSLETLEFRLNKGLTGCIPGALGQLVNLKSLVLTENSVIGELPWEIGNLVHLKRLTISANQLSGQVPASFGTNLAELLIMDLSNNSLTGHLPSSVGGLTSLLKLDLSNNFLTGNIPQELCKLKNLILLDLRNNNLSGGFPPSLQTMLSLQDMLLSNNPLGGSIKEFSWKNLKNLTHLDLSNTELVGEIPDSITDLKKLRVLALDGNQLSGFVSPKLADMPSLFALYLNGNNFAGELRFSQEFYNRMGRRFASWNNPNLCYGFKAGNTTREGPDGVSKCNYGENRTVHNLDAGNEAGRVETTQLSAYMASIGFSASSIARYMWISFLEIVVINFLWSSM</sequence>
<evidence type="ECO:0000259" key="12">
    <source>
        <dbReference type="Pfam" id="PF23598"/>
    </source>
</evidence>
<keyword evidence="5 11" id="KW-0732">Signal</keyword>
<proteinExistence type="predicted"/>
<evidence type="ECO:0000256" key="1">
    <source>
        <dbReference type="ARBA" id="ARBA00004251"/>
    </source>
</evidence>
<dbReference type="PANTHER" id="PTHR46662:SF104">
    <property type="entry name" value="GPI-ANCHORED ADHESIN-LIKE PROTEIN PGA55-RELATED"/>
    <property type="match status" value="1"/>
</dbReference>
<evidence type="ECO:0000256" key="10">
    <source>
        <dbReference type="ARBA" id="ARBA00023180"/>
    </source>
</evidence>
<dbReference type="FunFam" id="3.80.10.10:FF:000269">
    <property type="entry name" value="Piriformospora indica-insensitive protein 2"/>
    <property type="match status" value="1"/>
</dbReference>
<dbReference type="Proteomes" id="UP000775213">
    <property type="component" value="Unassembled WGS sequence"/>
</dbReference>
<dbReference type="GO" id="GO:0005886">
    <property type="term" value="C:plasma membrane"/>
    <property type="evidence" value="ECO:0007669"/>
    <property type="project" value="UniProtKB-SubCell"/>
</dbReference>
<dbReference type="Pfam" id="PF23598">
    <property type="entry name" value="LRR_14"/>
    <property type="match status" value="1"/>
</dbReference>
<accession>A0AAV7H444</accession>
<feature type="signal peptide" evidence="11">
    <location>
        <begin position="1"/>
        <end position="20"/>
    </location>
</feature>
<dbReference type="AlphaFoldDB" id="A0AAV7H444"/>
<evidence type="ECO:0000256" key="11">
    <source>
        <dbReference type="SAM" id="SignalP"/>
    </source>
</evidence>
<keyword evidence="14" id="KW-1185">Reference proteome</keyword>
<evidence type="ECO:0000256" key="8">
    <source>
        <dbReference type="ARBA" id="ARBA00023136"/>
    </source>
</evidence>
<evidence type="ECO:0000256" key="6">
    <source>
        <dbReference type="ARBA" id="ARBA00022737"/>
    </source>
</evidence>
<comment type="caution">
    <text evidence="13">The sequence shown here is derived from an EMBL/GenBank/DDBJ whole genome shotgun (WGS) entry which is preliminary data.</text>
</comment>
<comment type="subcellular location">
    <subcellularLocation>
        <location evidence="1">Cell membrane</location>
        <topology evidence="1">Single-pass type I membrane protein</topology>
    </subcellularLocation>
</comment>
<dbReference type="InterPro" id="IPR055414">
    <property type="entry name" value="LRR_R13L4/SHOC2-like"/>
</dbReference>
<feature type="domain" description="Disease resistance R13L4/SHOC-2-like LRR" evidence="12">
    <location>
        <begin position="176"/>
        <end position="443"/>
    </location>
</feature>
<reference evidence="13 14" key="1">
    <citation type="journal article" date="2021" name="Hortic Res">
        <title>Chromosome-scale assembly of the Dendrobium chrysotoxum genome enhances the understanding of orchid evolution.</title>
        <authorList>
            <person name="Zhang Y."/>
            <person name="Zhang G.Q."/>
            <person name="Zhang D."/>
            <person name="Liu X.D."/>
            <person name="Xu X.Y."/>
            <person name="Sun W.H."/>
            <person name="Yu X."/>
            <person name="Zhu X."/>
            <person name="Wang Z.W."/>
            <person name="Zhao X."/>
            <person name="Zhong W.Y."/>
            <person name="Chen H."/>
            <person name="Yin W.L."/>
            <person name="Huang T."/>
            <person name="Niu S.C."/>
            <person name="Liu Z.J."/>
        </authorList>
    </citation>
    <scope>NUCLEOTIDE SEQUENCE [LARGE SCALE GENOMIC DNA]</scope>
    <source>
        <strain evidence="13">Lindl</strain>
    </source>
</reference>
<dbReference type="SUPFAM" id="SSF52058">
    <property type="entry name" value="L domain-like"/>
    <property type="match status" value="1"/>
</dbReference>
<evidence type="ECO:0000256" key="2">
    <source>
        <dbReference type="ARBA" id="ARBA00022475"/>
    </source>
</evidence>
<protein>
    <recommendedName>
        <fullName evidence="12">Disease resistance R13L4/SHOC-2-like LRR domain-containing protein</fullName>
    </recommendedName>
</protein>
<dbReference type="InterPro" id="IPR032675">
    <property type="entry name" value="LRR_dom_sf"/>
</dbReference>
<evidence type="ECO:0000256" key="9">
    <source>
        <dbReference type="ARBA" id="ARBA00023170"/>
    </source>
</evidence>